<dbReference type="PANTHER" id="PTHR37423:SF2">
    <property type="entry name" value="MEMBRANE-BOUND LYTIC MUREIN TRANSGLYCOSYLASE C"/>
    <property type="match status" value="1"/>
</dbReference>
<reference evidence="5 6" key="1">
    <citation type="submission" date="2018-10" db="EMBL/GenBank/DDBJ databases">
        <title>Genomic Encyclopedia of Type Strains, Phase IV (KMG-IV): sequencing the most valuable type-strain genomes for metagenomic binning, comparative biology and taxonomic classification.</title>
        <authorList>
            <person name="Goeker M."/>
        </authorList>
    </citation>
    <scope>NUCLEOTIDE SEQUENCE [LARGE SCALE GENOMIC DNA]</scope>
    <source>
        <strain evidence="5 6">DSM 22008</strain>
    </source>
</reference>
<dbReference type="AlphaFoldDB" id="A0A420WKD8"/>
<dbReference type="SUPFAM" id="SSF48435">
    <property type="entry name" value="Bacterial muramidases"/>
    <property type="match status" value="1"/>
</dbReference>
<protein>
    <submittedName>
        <fullName evidence="5">Soluble lytic murein transglycosylase</fullName>
    </submittedName>
</protein>
<evidence type="ECO:0000256" key="1">
    <source>
        <dbReference type="ARBA" id="ARBA00007734"/>
    </source>
</evidence>
<evidence type="ECO:0000313" key="5">
    <source>
        <dbReference type="EMBL" id="RKQ71460.1"/>
    </source>
</evidence>
<dbReference type="Gene3D" id="1.10.530.10">
    <property type="match status" value="1"/>
</dbReference>
<keyword evidence="6" id="KW-1185">Reference proteome</keyword>
<comment type="caution">
    <text evidence="5">The sequence shown here is derived from an EMBL/GenBank/DDBJ whole genome shotgun (WGS) entry which is preliminary data.</text>
</comment>
<dbReference type="InterPro" id="IPR008258">
    <property type="entry name" value="Transglycosylase_SLT_dom_1"/>
</dbReference>
<feature type="domain" description="Transglycosylase SLT" evidence="4">
    <location>
        <begin position="544"/>
        <end position="646"/>
    </location>
</feature>
<accession>A0A420WKD8</accession>
<proteinExistence type="inferred from homology"/>
<gene>
    <name evidence="5" type="ORF">DES40_0781</name>
</gene>
<dbReference type="PANTHER" id="PTHR37423">
    <property type="entry name" value="SOLUBLE LYTIC MUREIN TRANSGLYCOSYLASE-RELATED"/>
    <property type="match status" value="1"/>
</dbReference>
<sequence length="701" mass="79886">MQILRMPHSCLLRHQASIAFTTFVKAIQSLSANCVLIGALLSFGLPQTVFASNVPSPRLKPAPPALSQYLNDNDARNLRKAVAAAKRGSWSEYINLHNKVRDPLARDLLTWVRATRDPNAPQETLNIAAQRLSDWPRQTTIRAKAEANLFDRPIPPRATIEWFKGEDPVSGEGRMALARANFAIGNNEVGDMWLRSAWRDSKLTRDRQKTVFGEFKTKLKPDDHAIRADHLIWNGRYHLTKAQALLPHMASNERKLMDARIRVATNKSGMDAAINAVPVKYKNDAGLLYERAKWRRKRKTKDYALPVYKSVKTAPTNIQGRKALWREEKLMAYWLISEKRYKEAYQLAINHGFERGTEFAEAEFLSGWLALQKLNNRPVAQQHFKNLAETVTTPVSLARGYYWLGRASIGAERAIAFQQAAQYQNTFYGHLALTEMSDATPTLNLPPENDFSFSEAQLNADPRVRAMKLLAEIGDEQLYSQFSFHLDDVVESIEELSALSKISKDYGYMRPSLRAAKQASRFQTMLTNSGYPIIQVIENMPNDFEKAFVYAIARQETEFETNAVSSARAYGLMQMINSTAKYTARKHRIPYSQSRLLSDSDYAATLGAHHLNDLLEQWDGSYILAAVSYNAGPHRAKQWIKTYGDPRKGDIDPIDWIESTPFSETRNYVQRVMENMQVYRARRNGDSHPLYIERDLRFGQQ</sequence>
<dbReference type="Proteomes" id="UP000282211">
    <property type="component" value="Unassembled WGS sequence"/>
</dbReference>
<dbReference type="InterPro" id="IPR008939">
    <property type="entry name" value="Lytic_TGlycosylase_superhlx_U"/>
</dbReference>
<dbReference type="GO" id="GO:0004553">
    <property type="term" value="F:hydrolase activity, hydrolyzing O-glycosyl compounds"/>
    <property type="evidence" value="ECO:0007669"/>
    <property type="project" value="InterPro"/>
</dbReference>
<dbReference type="EMBL" id="RBII01000001">
    <property type="protein sequence ID" value="RKQ71460.1"/>
    <property type="molecule type" value="Genomic_DNA"/>
</dbReference>
<dbReference type="CDD" id="cd13401">
    <property type="entry name" value="Slt70-like"/>
    <property type="match status" value="1"/>
</dbReference>
<evidence type="ECO:0000259" key="4">
    <source>
        <dbReference type="Pfam" id="PF01464"/>
    </source>
</evidence>
<evidence type="ECO:0000256" key="3">
    <source>
        <dbReference type="ARBA" id="ARBA00022729"/>
    </source>
</evidence>
<evidence type="ECO:0000256" key="2">
    <source>
        <dbReference type="ARBA" id="ARBA00009387"/>
    </source>
</evidence>
<dbReference type="InterPro" id="IPR023346">
    <property type="entry name" value="Lysozyme-like_dom_sf"/>
</dbReference>
<name>A0A420WKD8_9PROT</name>
<dbReference type="GO" id="GO:0042597">
    <property type="term" value="C:periplasmic space"/>
    <property type="evidence" value="ECO:0007669"/>
    <property type="project" value="InterPro"/>
</dbReference>
<dbReference type="RefSeq" id="WP_121099232.1">
    <property type="nucleotide sequence ID" value="NZ_RBII01000001.1"/>
</dbReference>
<dbReference type="SUPFAM" id="SSF53955">
    <property type="entry name" value="Lysozyme-like"/>
    <property type="match status" value="1"/>
</dbReference>
<dbReference type="InParanoid" id="A0A420WKD8"/>
<comment type="similarity">
    <text evidence="1">Belongs to the transglycosylase Slt family.</text>
</comment>
<dbReference type="OrthoDB" id="9815002at2"/>
<evidence type="ECO:0000313" key="6">
    <source>
        <dbReference type="Proteomes" id="UP000282211"/>
    </source>
</evidence>
<keyword evidence="3" id="KW-0732">Signal</keyword>
<dbReference type="Gene3D" id="1.25.20.10">
    <property type="entry name" value="Bacterial muramidases"/>
    <property type="match status" value="1"/>
</dbReference>
<organism evidence="5 6">
    <name type="scientific">Litorimonas taeanensis</name>
    <dbReference type="NCBI Taxonomy" id="568099"/>
    <lineage>
        <taxon>Bacteria</taxon>
        <taxon>Pseudomonadati</taxon>
        <taxon>Pseudomonadota</taxon>
        <taxon>Alphaproteobacteria</taxon>
        <taxon>Maricaulales</taxon>
        <taxon>Robiginitomaculaceae</taxon>
    </lineage>
</organism>
<dbReference type="Pfam" id="PF01464">
    <property type="entry name" value="SLT"/>
    <property type="match status" value="1"/>
</dbReference>
<comment type="similarity">
    <text evidence="2">Belongs to the virb1 family.</text>
</comment>